<dbReference type="InterPro" id="IPR029024">
    <property type="entry name" value="TerB-like"/>
</dbReference>
<protein>
    <submittedName>
        <fullName evidence="1">TerB family tellurite resistance protein</fullName>
    </submittedName>
</protein>
<dbReference type="Proteomes" id="UP001390963">
    <property type="component" value="Unassembled WGS sequence"/>
</dbReference>
<dbReference type="SUPFAM" id="SSF158682">
    <property type="entry name" value="TerB-like"/>
    <property type="match status" value="1"/>
</dbReference>
<evidence type="ECO:0000313" key="4">
    <source>
        <dbReference type="Proteomes" id="UP001390963"/>
    </source>
</evidence>
<dbReference type="CDD" id="cd07177">
    <property type="entry name" value="terB_like"/>
    <property type="match status" value="1"/>
</dbReference>
<proteinExistence type="predicted"/>
<evidence type="ECO:0000313" key="1">
    <source>
        <dbReference type="EMBL" id="MEM0519409.1"/>
    </source>
</evidence>
<dbReference type="Proteomes" id="UP001388259">
    <property type="component" value="Unassembled WGS sequence"/>
</dbReference>
<evidence type="ECO:0000313" key="2">
    <source>
        <dbReference type="EMBL" id="MEM0574490.1"/>
    </source>
</evidence>
<organism evidence="1 3">
    <name type="scientific">Aequorivita flava</name>
    <dbReference type="NCBI Taxonomy" id="3114371"/>
    <lineage>
        <taxon>Bacteria</taxon>
        <taxon>Pseudomonadati</taxon>
        <taxon>Bacteroidota</taxon>
        <taxon>Flavobacteriia</taxon>
        <taxon>Flavobacteriales</taxon>
        <taxon>Flavobacteriaceae</taxon>
        <taxon>Aequorivita</taxon>
    </lineage>
</organism>
<reference evidence="1 4" key="1">
    <citation type="submission" date="2024-01" db="EMBL/GenBank/DDBJ databases">
        <title>Aequorivita flavus sp. nov., isolated from deep-sea sediment.</title>
        <authorList>
            <person name="Chen X."/>
        </authorList>
    </citation>
    <scope>NUCLEOTIDE SEQUENCE</scope>
    <source>
        <strain evidence="1">MCCC 1A16923</strain>
        <strain evidence="2 4">MCCC 1A16935</strain>
    </source>
</reference>
<sequence length="131" mass="15262">MENKDRALLSDLIQMIKVDGKIKNSEIQFIQKMATRMNISDKELINLIEDPAPSQAVYSEVERITHFYKLILVMKIDNETHHTELVALKNFGLKMGIRPVVADQILRKMEQSKEQTLPAEELLNIFKIYYN</sequence>
<dbReference type="EMBL" id="JBANCF010000013">
    <property type="protein sequence ID" value="MEM0574490.1"/>
    <property type="molecule type" value="Genomic_DNA"/>
</dbReference>
<dbReference type="RefSeq" id="WP_279447351.1">
    <property type="nucleotide sequence ID" value="NZ_JAZBJM010000012.1"/>
</dbReference>
<comment type="caution">
    <text evidence="1">The sequence shown here is derived from an EMBL/GenBank/DDBJ whole genome shotgun (WGS) entry which is preliminary data.</text>
</comment>
<keyword evidence="4" id="KW-1185">Reference proteome</keyword>
<evidence type="ECO:0000313" key="3">
    <source>
        <dbReference type="Proteomes" id="UP001388259"/>
    </source>
</evidence>
<dbReference type="AlphaFoldDB" id="A0AB35YTK8"/>
<accession>A0AB35YTK8</accession>
<name>A0AB35YTK8_9FLAO</name>
<gene>
    <name evidence="2" type="ORF">VZD24_13270</name>
    <name evidence="1" type="ORF">VZD85_13685</name>
</gene>
<dbReference type="Gene3D" id="1.10.3680.10">
    <property type="entry name" value="TerB-like"/>
    <property type="match status" value="1"/>
</dbReference>
<dbReference type="EMBL" id="JAZBJM010000012">
    <property type="protein sequence ID" value="MEM0519409.1"/>
    <property type="molecule type" value="Genomic_DNA"/>
</dbReference>